<feature type="region of interest" description="Disordered" evidence="1">
    <location>
        <begin position="170"/>
        <end position="189"/>
    </location>
</feature>
<protein>
    <submittedName>
        <fullName evidence="2">Uncharacterized protein</fullName>
    </submittedName>
</protein>
<dbReference type="Proteomes" id="UP000054144">
    <property type="component" value="Unassembled WGS sequence"/>
</dbReference>
<feature type="compositionally biased region" description="Gly residues" evidence="1">
    <location>
        <begin position="178"/>
        <end position="189"/>
    </location>
</feature>
<reference evidence="2 3" key="1">
    <citation type="journal article" date="2015" name="Fungal Genet. Biol.">
        <title>Evolution of novel wood decay mechanisms in Agaricales revealed by the genome sequences of Fistulina hepatica and Cylindrobasidium torrendii.</title>
        <authorList>
            <person name="Floudas D."/>
            <person name="Held B.W."/>
            <person name="Riley R."/>
            <person name="Nagy L.G."/>
            <person name="Koehler G."/>
            <person name="Ransdell A.S."/>
            <person name="Younus H."/>
            <person name="Chow J."/>
            <person name="Chiniquy J."/>
            <person name="Lipzen A."/>
            <person name="Tritt A."/>
            <person name="Sun H."/>
            <person name="Haridas S."/>
            <person name="LaButti K."/>
            <person name="Ohm R.A."/>
            <person name="Kues U."/>
            <person name="Blanchette R.A."/>
            <person name="Grigoriev I.V."/>
            <person name="Minto R.E."/>
            <person name="Hibbett D.S."/>
        </authorList>
    </citation>
    <scope>NUCLEOTIDE SEQUENCE [LARGE SCALE GENOMIC DNA]</scope>
    <source>
        <strain evidence="2 3">ATCC 64428</strain>
    </source>
</reference>
<name>A0A0D7ANM1_9AGAR</name>
<proteinExistence type="predicted"/>
<accession>A0A0D7ANM1</accession>
<organism evidence="2 3">
    <name type="scientific">Fistulina hepatica ATCC 64428</name>
    <dbReference type="NCBI Taxonomy" id="1128425"/>
    <lineage>
        <taxon>Eukaryota</taxon>
        <taxon>Fungi</taxon>
        <taxon>Dikarya</taxon>
        <taxon>Basidiomycota</taxon>
        <taxon>Agaricomycotina</taxon>
        <taxon>Agaricomycetes</taxon>
        <taxon>Agaricomycetidae</taxon>
        <taxon>Agaricales</taxon>
        <taxon>Fistulinaceae</taxon>
        <taxon>Fistulina</taxon>
    </lineage>
</organism>
<evidence type="ECO:0000313" key="3">
    <source>
        <dbReference type="Proteomes" id="UP000054144"/>
    </source>
</evidence>
<sequence length="293" mass="30659">MQGERFATSLIDVDTFEPVPDTYIDFWHTNAAGVRCGIVVNGNANGPREGGTVVVSSSFLHYTSCTELIHVAAYANGAYGNRERQWRTAPLYTESASDSIFPEEAVTSDPVLEYLLLEGSMIAHPRFCGDGRRSSRHSRQRLFLWRSIGVSVSAANVLPPVAELTPNGGATEFSSGGMDSGDGGAIPSGGVGSAVPSGAGFAIPSRGDGVPASSHSGFLMSSGNASSTMLFGSLPVPVFSGSAFPPSLPSASLRSSLSFLSASALQRTLLLRLVHRSTALFLHAGPETLEMGF</sequence>
<dbReference type="EMBL" id="KN881629">
    <property type="protein sequence ID" value="KIY52911.1"/>
    <property type="molecule type" value="Genomic_DNA"/>
</dbReference>
<evidence type="ECO:0000313" key="2">
    <source>
        <dbReference type="EMBL" id="KIY52911.1"/>
    </source>
</evidence>
<gene>
    <name evidence="2" type="ORF">FISHEDRAFT_69370</name>
</gene>
<dbReference type="AlphaFoldDB" id="A0A0D7ANM1"/>
<evidence type="ECO:0000256" key="1">
    <source>
        <dbReference type="SAM" id="MobiDB-lite"/>
    </source>
</evidence>
<keyword evidence="3" id="KW-1185">Reference proteome</keyword>
<dbReference type="OrthoDB" id="121380at2759"/>